<accession>A0A5B7JBL3</accession>
<reference evidence="2 3" key="1">
    <citation type="submission" date="2019-05" db="EMBL/GenBank/DDBJ databases">
        <title>Another draft genome of Portunus trituberculatus and its Hox gene families provides insights of decapod evolution.</title>
        <authorList>
            <person name="Jeong J.-H."/>
            <person name="Song I."/>
            <person name="Kim S."/>
            <person name="Choi T."/>
            <person name="Kim D."/>
            <person name="Ryu S."/>
            <person name="Kim W."/>
        </authorList>
    </citation>
    <scope>NUCLEOTIDE SEQUENCE [LARGE SCALE GENOMIC DNA]</scope>
    <source>
        <tissue evidence="2">Muscle</tissue>
    </source>
</reference>
<evidence type="ECO:0000256" key="1">
    <source>
        <dbReference type="SAM" id="MobiDB-lite"/>
    </source>
</evidence>
<gene>
    <name evidence="2" type="ORF">E2C01_086831</name>
</gene>
<feature type="region of interest" description="Disordered" evidence="1">
    <location>
        <begin position="1"/>
        <end position="29"/>
    </location>
</feature>
<dbReference type="AlphaFoldDB" id="A0A5B7JBL3"/>
<proteinExistence type="predicted"/>
<evidence type="ECO:0000313" key="2">
    <source>
        <dbReference type="EMBL" id="MPC91773.1"/>
    </source>
</evidence>
<name>A0A5B7JBL3_PORTR</name>
<keyword evidence="3" id="KW-1185">Reference proteome</keyword>
<dbReference type="Proteomes" id="UP000324222">
    <property type="component" value="Unassembled WGS sequence"/>
</dbReference>
<sequence length="138" mass="14885">MKSQKHDVREAAGGRKMKGEERRGGGRRVQEPLLPCWGAKCQCDHFIPVCRGSTGGQRPFTTTNAAAARQMTHATPGIVTFHRLNHTRPSKLPAPALLTSRCLPAPRTKQAACIKKAPAPTQETCTHLNVRSPGAASI</sequence>
<comment type="caution">
    <text evidence="2">The sequence shown here is derived from an EMBL/GenBank/DDBJ whole genome shotgun (WGS) entry which is preliminary data.</text>
</comment>
<dbReference type="EMBL" id="VSRR010088900">
    <property type="protein sequence ID" value="MPC91773.1"/>
    <property type="molecule type" value="Genomic_DNA"/>
</dbReference>
<organism evidence="2 3">
    <name type="scientific">Portunus trituberculatus</name>
    <name type="common">Swimming crab</name>
    <name type="synonym">Neptunus trituberculatus</name>
    <dbReference type="NCBI Taxonomy" id="210409"/>
    <lineage>
        <taxon>Eukaryota</taxon>
        <taxon>Metazoa</taxon>
        <taxon>Ecdysozoa</taxon>
        <taxon>Arthropoda</taxon>
        <taxon>Crustacea</taxon>
        <taxon>Multicrustacea</taxon>
        <taxon>Malacostraca</taxon>
        <taxon>Eumalacostraca</taxon>
        <taxon>Eucarida</taxon>
        <taxon>Decapoda</taxon>
        <taxon>Pleocyemata</taxon>
        <taxon>Brachyura</taxon>
        <taxon>Eubrachyura</taxon>
        <taxon>Portunoidea</taxon>
        <taxon>Portunidae</taxon>
        <taxon>Portuninae</taxon>
        <taxon>Portunus</taxon>
    </lineage>
</organism>
<protein>
    <submittedName>
        <fullName evidence="2">Uncharacterized protein</fullName>
    </submittedName>
</protein>
<evidence type="ECO:0000313" key="3">
    <source>
        <dbReference type="Proteomes" id="UP000324222"/>
    </source>
</evidence>